<proteinExistence type="predicted"/>
<gene>
    <name evidence="2" type="ORF">BFV95_0536</name>
</gene>
<feature type="transmembrane region" description="Helical" evidence="1">
    <location>
        <begin position="113"/>
        <end position="139"/>
    </location>
</feature>
<keyword evidence="3" id="KW-1185">Reference proteome</keyword>
<keyword evidence="1" id="KW-0812">Transmembrane</keyword>
<evidence type="ECO:0000313" key="2">
    <source>
        <dbReference type="EMBL" id="OES34474.1"/>
    </source>
</evidence>
<dbReference type="EMBL" id="MIPY01000008">
    <property type="protein sequence ID" value="OES34474.1"/>
    <property type="molecule type" value="Genomic_DNA"/>
</dbReference>
<feature type="transmembrane region" description="Helical" evidence="1">
    <location>
        <begin position="64"/>
        <end position="83"/>
    </location>
</feature>
<comment type="caution">
    <text evidence="2">The sequence shown here is derived from an EMBL/GenBank/DDBJ whole genome shotgun (WGS) entry which is preliminary data.</text>
</comment>
<keyword evidence="1" id="KW-0472">Membrane</keyword>
<reference evidence="2 3" key="1">
    <citation type="submission" date="2016-09" db="EMBL/GenBank/DDBJ databases">
        <title>Draft Genome Sequence of four Alteromonas macleodii strains isolated from copper coupons and grown long-term at elevated copper levels.</title>
        <authorList>
            <person name="Cusick K."/>
            <person name="Dale J."/>
            <person name="Little B."/>
            <person name="Biffinger J."/>
        </authorList>
    </citation>
    <scope>NUCLEOTIDE SEQUENCE [LARGE SCALE GENOMIC DNA]</scope>
    <source>
        <strain evidence="2 3">KCP01</strain>
    </source>
</reference>
<keyword evidence="1" id="KW-1133">Transmembrane helix</keyword>
<evidence type="ECO:0000256" key="1">
    <source>
        <dbReference type="SAM" id="Phobius"/>
    </source>
</evidence>
<protein>
    <submittedName>
        <fullName evidence="2">Membrane protein</fullName>
    </submittedName>
</protein>
<dbReference type="Proteomes" id="UP000095392">
    <property type="component" value="Unassembled WGS sequence"/>
</dbReference>
<feature type="transmembrane region" description="Helical" evidence="1">
    <location>
        <begin position="29"/>
        <end position="52"/>
    </location>
</feature>
<organism evidence="2 3">
    <name type="scientific">Alteromonas macleodii</name>
    <name type="common">Pseudoalteromonas macleodii</name>
    <dbReference type="NCBI Taxonomy" id="28108"/>
    <lineage>
        <taxon>Bacteria</taxon>
        <taxon>Pseudomonadati</taxon>
        <taxon>Pseudomonadota</taxon>
        <taxon>Gammaproteobacteria</taxon>
        <taxon>Alteromonadales</taxon>
        <taxon>Alteromonadaceae</taxon>
        <taxon>Alteromonas/Salinimonas group</taxon>
        <taxon>Alteromonas</taxon>
    </lineage>
</organism>
<dbReference type="AlphaFoldDB" id="A0AB36FYB5"/>
<name>A0AB36FYB5_ALTMA</name>
<feature type="transmembrane region" description="Helical" evidence="1">
    <location>
        <begin position="89"/>
        <end position="106"/>
    </location>
</feature>
<evidence type="ECO:0000313" key="3">
    <source>
        <dbReference type="Proteomes" id="UP000095392"/>
    </source>
</evidence>
<accession>A0AB36FYB5</accession>
<sequence>MGSVASLGIVAYVFLPVMRVLYAKGAFVFPIFFLISFLLGNFIGFRIVLHLLKVAENVNKRSMLLTGLFLITQAFSASITYLTGLVEPASVVISIVLFSFILKRFLVLKLWQVILIPIGVSLVSGLVLAILLMSTVQLWGGSRV</sequence>